<organism evidence="1 2">
    <name type="scientific">Kluyvera cryocrescens</name>
    <name type="common">Kluyvera citrophila</name>
    <dbReference type="NCBI Taxonomy" id="580"/>
    <lineage>
        <taxon>Bacteria</taxon>
        <taxon>Pseudomonadati</taxon>
        <taxon>Pseudomonadota</taxon>
        <taxon>Gammaproteobacteria</taxon>
        <taxon>Enterobacterales</taxon>
        <taxon>Enterobacteriaceae</taxon>
        <taxon>Kluyvera</taxon>
    </lineage>
</organism>
<gene>
    <name evidence="1" type="ORF">NCTC12993_07086</name>
</gene>
<name>A0A485CVJ2_KLUCR</name>
<keyword evidence="2" id="KW-1185">Reference proteome</keyword>
<evidence type="ECO:0000313" key="2">
    <source>
        <dbReference type="Proteomes" id="UP000401081"/>
    </source>
</evidence>
<reference evidence="1 2" key="1">
    <citation type="submission" date="2019-03" db="EMBL/GenBank/DDBJ databases">
        <authorList>
            <consortium name="Pathogen Informatics"/>
        </authorList>
    </citation>
    <scope>NUCLEOTIDE SEQUENCE [LARGE SCALE GENOMIC DNA]</scope>
    <source>
        <strain evidence="1 2">NCTC12993</strain>
    </source>
</reference>
<dbReference type="AlphaFoldDB" id="A0A485CVJ2"/>
<accession>A0A485CVJ2</accession>
<dbReference type="Proteomes" id="UP000401081">
    <property type="component" value="Unassembled WGS sequence"/>
</dbReference>
<dbReference type="EMBL" id="CAADJD010000030">
    <property type="protein sequence ID" value="VFS88517.1"/>
    <property type="molecule type" value="Genomic_DNA"/>
</dbReference>
<sequence length="116" mass="14057">MLLLKQQDIFYQKGWFLIFRKDECFVRGYGKIAGSNQVIFLVMNMNIQMEEKFKQGCIQLNFMRIFVGTSMKYGCHKKHQNISNNEMLQHLNFLKYFYFLHLNNFRGSLQIDYSRF</sequence>
<proteinExistence type="predicted"/>
<protein>
    <submittedName>
        <fullName evidence="1">Uncharacterized protein</fullName>
    </submittedName>
</protein>
<evidence type="ECO:0000313" key="1">
    <source>
        <dbReference type="EMBL" id="VFS88517.1"/>
    </source>
</evidence>